<dbReference type="EMBL" id="MUAI01000001">
    <property type="protein sequence ID" value="OOR08867.1"/>
    <property type="molecule type" value="Genomic_DNA"/>
</dbReference>
<evidence type="ECO:0000313" key="5">
    <source>
        <dbReference type="EMBL" id="QQA14841.1"/>
    </source>
</evidence>
<gene>
    <name evidence="4" type="ORF">BW900_02705</name>
    <name evidence="5" type="ORF">I6G81_20870</name>
</gene>
<dbReference type="GO" id="GO:0003677">
    <property type="term" value="F:DNA binding"/>
    <property type="evidence" value="ECO:0007669"/>
    <property type="project" value="InterPro"/>
</dbReference>
<evidence type="ECO:0000256" key="1">
    <source>
        <dbReference type="ARBA" id="ARBA00023015"/>
    </source>
</evidence>
<dbReference type="Pfam" id="PF08769">
    <property type="entry name" value="Spo0A_C"/>
    <property type="match status" value="1"/>
</dbReference>
<evidence type="ECO:0000313" key="6">
    <source>
        <dbReference type="Proteomes" id="UP000190696"/>
    </source>
</evidence>
<organism evidence="4 6">
    <name type="scientific">Bacillus mycoides</name>
    <dbReference type="NCBI Taxonomy" id="1405"/>
    <lineage>
        <taxon>Bacteria</taxon>
        <taxon>Bacillati</taxon>
        <taxon>Bacillota</taxon>
        <taxon>Bacilli</taxon>
        <taxon>Bacillales</taxon>
        <taxon>Bacillaceae</taxon>
        <taxon>Bacillus</taxon>
        <taxon>Bacillus cereus group</taxon>
    </lineage>
</organism>
<protein>
    <submittedName>
        <fullName evidence="4">Stage 0 sporulation protein A</fullName>
    </submittedName>
</protein>
<reference evidence="5 7" key="2">
    <citation type="submission" date="2020-12" db="EMBL/GenBank/DDBJ databases">
        <title>FDA dAtabase for Regulatory Grade micrObial Sequences (FDA-ARGOS): Supporting development and validation of Infectious Disease Dx tests.</title>
        <authorList>
            <person name="Nelson B."/>
            <person name="Plummer A."/>
            <person name="Tallon L."/>
            <person name="Sadzewicz L."/>
            <person name="Zhao X."/>
            <person name="Boylan J."/>
            <person name="Ott S."/>
            <person name="Bowen H."/>
            <person name="Vavikolanu K."/>
            <person name="Mehta A."/>
            <person name="Aluvathingal J."/>
            <person name="Nadendla S."/>
            <person name="Myers T."/>
            <person name="Yan Y."/>
            <person name="Sichtig H."/>
        </authorList>
    </citation>
    <scope>NUCLEOTIDE SEQUENCE [LARGE SCALE GENOMIC DNA]</scope>
    <source>
        <strain evidence="5 7">FDAARGOS_924</strain>
    </source>
</reference>
<dbReference type="SUPFAM" id="SSF46894">
    <property type="entry name" value="C-terminal effector domain of the bipartite response regulators"/>
    <property type="match status" value="1"/>
</dbReference>
<accession>A0A1S9TG59</accession>
<keyword evidence="7" id="KW-1185">Reference proteome</keyword>
<dbReference type="InterPro" id="IPR036388">
    <property type="entry name" value="WH-like_DNA-bd_sf"/>
</dbReference>
<dbReference type="AlphaFoldDB" id="A0A1S9TG59"/>
<dbReference type="Gene3D" id="1.10.10.10">
    <property type="entry name" value="Winged helix-like DNA-binding domain superfamily/Winged helix DNA-binding domain"/>
    <property type="match status" value="1"/>
</dbReference>
<dbReference type="EMBL" id="CP065877">
    <property type="protein sequence ID" value="QQA14841.1"/>
    <property type="molecule type" value="Genomic_DNA"/>
</dbReference>
<dbReference type="InterPro" id="IPR014879">
    <property type="entry name" value="Spo0A_C"/>
</dbReference>
<dbReference type="GO" id="GO:0042173">
    <property type="term" value="P:regulation of sporulation resulting in formation of a cellular spore"/>
    <property type="evidence" value="ECO:0007669"/>
    <property type="project" value="InterPro"/>
</dbReference>
<reference evidence="4 6" key="1">
    <citation type="submission" date="2017-01" db="EMBL/GenBank/DDBJ databases">
        <title>Bacillus cereus isolates.</title>
        <authorList>
            <person name="Beno S.M."/>
        </authorList>
    </citation>
    <scope>NUCLEOTIDE SEQUENCE [LARGE SCALE GENOMIC DNA]</scope>
    <source>
        <strain evidence="4 6">FSL W7-1108</strain>
    </source>
</reference>
<dbReference type="GO" id="GO:0005737">
    <property type="term" value="C:cytoplasm"/>
    <property type="evidence" value="ECO:0007669"/>
    <property type="project" value="InterPro"/>
</dbReference>
<evidence type="ECO:0000256" key="2">
    <source>
        <dbReference type="ARBA" id="ARBA00023163"/>
    </source>
</evidence>
<evidence type="ECO:0000313" key="7">
    <source>
        <dbReference type="Proteomes" id="UP000596196"/>
    </source>
</evidence>
<name>A0A1S9TG59_BACMY</name>
<evidence type="ECO:0000313" key="4">
    <source>
        <dbReference type="EMBL" id="OOR08867.1"/>
    </source>
</evidence>
<dbReference type="GO" id="GO:0003700">
    <property type="term" value="F:DNA-binding transcription factor activity"/>
    <property type="evidence" value="ECO:0007669"/>
    <property type="project" value="InterPro"/>
</dbReference>
<keyword evidence="1" id="KW-0805">Transcription regulation</keyword>
<sequence>MKFSVFIGRKENVRNVYISTFKAFGYTVSMSKAKPTNSEFIAMVADKLRLEHKAS</sequence>
<keyword evidence="2" id="KW-0804">Transcription</keyword>
<evidence type="ECO:0000259" key="3">
    <source>
        <dbReference type="Pfam" id="PF08769"/>
    </source>
</evidence>
<dbReference type="Proteomes" id="UP000596196">
    <property type="component" value="Chromosome"/>
</dbReference>
<dbReference type="GO" id="GO:0005509">
    <property type="term" value="F:calcium ion binding"/>
    <property type="evidence" value="ECO:0007669"/>
    <property type="project" value="InterPro"/>
</dbReference>
<proteinExistence type="predicted"/>
<dbReference type="Proteomes" id="UP000190696">
    <property type="component" value="Unassembled WGS sequence"/>
</dbReference>
<accession>A0A1S9SVD6</accession>
<feature type="domain" description="Sporulation initiation factor Spo0A C-terminal" evidence="3">
    <location>
        <begin position="22"/>
        <end position="48"/>
    </location>
</feature>
<dbReference type="InterPro" id="IPR016032">
    <property type="entry name" value="Sig_transdc_resp-reg_C-effctor"/>
</dbReference>